<dbReference type="GO" id="GO:0008579">
    <property type="term" value="F:JUN kinase phosphatase activity"/>
    <property type="evidence" value="ECO:0007669"/>
    <property type="project" value="TreeGrafter"/>
</dbReference>
<dbReference type="EMBL" id="UXUI01008391">
    <property type="protein sequence ID" value="VDD91386.1"/>
    <property type="molecule type" value="Genomic_DNA"/>
</dbReference>
<feature type="domain" description="Tyrosine-protein phosphatase" evidence="4">
    <location>
        <begin position="261"/>
        <end position="412"/>
    </location>
</feature>
<evidence type="ECO:0000256" key="3">
    <source>
        <dbReference type="SAM" id="SignalP"/>
    </source>
</evidence>
<feature type="chain" id="PRO_5043122716" evidence="3">
    <location>
        <begin position="18"/>
        <end position="417"/>
    </location>
</feature>
<dbReference type="InterPro" id="IPR029021">
    <property type="entry name" value="Prot-tyrosine_phosphatase-like"/>
</dbReference>
<dbReference type="Proteomes" id="UP000274131">
    <property type="component" value="Unassembled WGS sequence"/>
</dbReference>
<feature type="signal peptide" evidence="3">
    <location>
        <begin position="1"/>
        <end position="17"/>
    </location>
</feature>
<evidence type="ECO:0000313" key="6">
    <source>
        <dbReference type="EMBL" id="VDD91386.1"/>
    </source>
</evidence>
<gene>
    <name evidence="6" type="ORF">EVEC_LOCUS6137</name>
</gene>
<name>A0A0N4V896_ENTVE</name>
<evidence type="ECO:0000256" key="1">
    <source>
        <dbReference type="ARBA" id="ARBA00022801"/>
    </source>
</evidence>
<reference evidence="8" key="1">
    <citation type="submission" date="2017-02" db="UniProtKB">
        <authorList>
            <consortium name="WormBaseParasite"/>
        </authorList>
    </citation>
    <scope>IDENTIFICATION</scope>
</reference>
<dbReference type="AlphaFoldDB" id="A0A0N4V896"/>
<dbReference type="PROSITE" id="PS50056">
    <property type="entry name" value="TYR_PHOSPHATASE_2"/>
    <property type="match status" value="2"/>
</dbReference>
<dbReference type="GO" id="GO:0005737">
    <property type="term" value="C:cytoplasm"/>
    <property type="evidence" value="ECO:0007669"/>
    <property type="project" value="TreeGrafter"/>
</dbReference>
<evidence type="ECO:0000256" key="2">
    <source>
        <dbReference type="ARBA" id="ARBA00022912"/>
    </source>
</evidence>
<feature type="domain" description="Tyrosine specific protein phosphatases" evidence="5">
    <location>
        <begin position="150"/>
        <end position="210"/>
    </location>
</feature>
<evidence type="ECO:0000259" key="5">
    <source>
        <dbReference type="PROSITE" id="PS50056"/>
    </source>
</evidence>
<evidence type="ECO:0000313" key="7">
    <source>
        <dbReference type="Proteomes" id="UP000274131"/>
    </source>
</evidence>
<evidence type="ECO:0000313" key="8">
    <source>
        <dbReference type="WBParaSite" id="EVEC_0000656301-mRNA-1"/>
    </source>
</evidence>
<feature type="domain" description="Tyrosine-protein phosphatase" evidence="4">
    <location>
        <begin position="89"/>
        <end position="230"/>
    </location>
</feature>
<reference evidence="6 7" key="2">
    <citation type="submission" date="2018-10" db="EMBL/GenBank/DDBJ databases">
        <authorList>
            <consortium name="Pathogen Informatics"/>
        </authorList>
    </citation>
    <scope>NUCLEOTIDE SEQUENCE [LARGE SCALE GENOMIC DNA]</scope>
</reference>
<dbReference type="InterPro" id="IPR000340">
    <property type="entry name" value="Dual-sp_phosphatase_cat-dom"/>
</dbReference>
<dbReference type="InterPro" id="IPR020422">
    <property type="entry name" value="TYR_PHOSPHATASE_DUAL_dom"/>
</dbReference>
<keyword evidence="3" id="KW-0732">Signal</keyword>
<dbReference type="CDD" id="cd14498">
    <property type="entry name" value="DSP"/>
    <property type="match status" value="2"/>
</dbReference>
<dbReference type="PANTHER" id="PTHR46377">
    <property type="entry name" value="DUAL SPECIFICITY PROTEIN PHOSPHATASE 19"/>
    <property type="match status" value="1"/>
</dbReference>
<keyword evidence="7" id="KW-1185">Reference proteome</keyword>
<sequence length="417" mass="47001">MHSFLIFGLFRITLEDGSVMVAERASDGSFKMTCDDEEEEERDELNSEVAQGSSVDVTGTSCGVSQRQKKKRERLRRFGFIVDDNPDFQVANVTKGVYLGSQDVAHSLKILKEHNISHIINCATGVRNIYEGHFKYLKIEVNDLPNVNLRSYFDEAHNFMRKCVEAGGNVFVHCNAGLSRSPTIVLSYIMRYERKTLQEALAQVQAIRQGFRRILVFYSSCLLMNTNYGAALLPLTEVCLLRFYEREQAVTGLGAVATDLQMANVAKNVYLGSEDVAKDFDLLSFHNITHIINCTQNVGNLFEDKITYLNIKIIDTQQVNIKKYFDQAFRFISDCINSGGNVLVHCNQGISRSATVVISYIMKSENKTFKEALNQVEAVRKGSFNSCTESIYHCSNCSAKYMPNSWNKMTLSNSSLC</sequence>
<dbReference type="PANTHER" id="PTHR46377:SF1">
    <property type="entry name" value="DUAL SPECIFICITY PROTEIN PHOSPHATASE 19"/>
    <property type="match status" value="1"/>
</dbReference>
<dbReference type="InterPro" id="IPR000387">
    <property type="entry name" value="Tyr_Pase_dom"/>
</dbReference>
<dbReference type="SUPFAM" id="SSF52799">
    <property type="entry name" value="(Phosphotyrosine protein) phosphatases II"/>
    <property type="match status" value="2"/>
</dbReference>
<organism evidence="8">
    <name type="scientific">Enterobius vermicularis</name>
    <name type="common">Human pinworm</name>
    <dbReference type="NCBI Taxonomy" id="51028"/>
    <lineage>
        <taxon>Eukaryota</taxon>
        <taxon>Metazoa</taxon>
        <taxon>Ecdysozoa</taxon>
        <taxon>Nematoda</taxon>
        <taxon>Chromadorea</taxon>
        <taxon>Rhabditida</taxon>
        <taxon>Spirurina</taxon>
        <taxon>Oxyuridomorpha</taxon>
        <taxon>Oxyuroidea</taxon>
        <taxon>Oxyuridae</taxon>
        <taxon>Enterobius</taxon>
    </lineage>
</organism>
<dbReference type="Gene3D" id="3.90.190.10">
    <property type="entry name" value="Protein tyrosine phosphatase superfamily"/>
    <property type="match status" value="2"/>
</dbReference>
<proteinExistence type="predicted"/>
<accession>A0A0N4V896</accession>
<protein>
    <submittedName>
        <fullName evidence="8">Dual specificity protein phosphatase</fullName>
    </submittedName>
</protein>
<dbReference type="SMART" id="SM00195">
    <property type="entry name" value="DSPc"/>
    <property type="match status" value="2"/>
</dbReference>
<dbReference type="OrthoDB" id="10252009at2759"/>
<evidence type="ECO:0000259" key="4">
    <source>
        <dbReference type="PROSITE" id="PS50054"/>
    </source>
</evidence>
<dbReference type="PRINTS" id="PR01908">
    <property type="entry name" value="ADSPHPHTASE"/>
</dbReference>
<feature type="domain" description="Tyrosine specific protein phosphatases" evidence="5">
    <location>
        <begin position="323"/>
        <end position="391"/>
    </location>
</feature>
<dbReference type="PROSITE" id="PS50054">
    <property type="entry name" value="TYR_PHOSPHATASE_DUAL"/>
    <property type="match status" value="2"/>
</dbReference>
<dbReference type="PROSITE" id="PS00383">
    <property type="entry name" value="TYR_PHOSPHATASE_1"/>
    <property type="match status" value="2"/>
</dbReference>
<dbReference type="Pfam" id="PF00782">
    <property type="entry name" value="DSPc"/>
    <property type="match status" value="2"/>
</dbReference>
<dbReference type="InterPro" id="IPR016130">
    <property type="entry name" value="Tyr_Pase_AS"/>
</dbReference>
<keyword evidence="2" id="KW-0904">Protein phosphatase</keyword>
<dbReference type="WBParaSite" id="EVEC_0000656301-mRNA-1">
    <property type="protein sequence ID" value="EVEC_0000656301-mRNA-1"/>
    <property type="gene ID" value="EVEC_0000656301"/>
</dbReference>
<dbReference type="STRING" id="51028.A0A0N4V896"/>
<keyword evidence="1" id="KW-0378">Hydrolase</keyword>